<dbReference type="AlphaFoldDB" id="A0A679J1E1"/>
<accession>A0A679J1E1</accession>
<evidence type="ECO:0000259" key="1">
    <source>
        <dbReference type="Pfam" id="PF00149"/>
    </source>
</evidence>
<feature type="domain" description="Calcineurin-like phosphoesterase" evidence="1">
    <location>
        <begin position="286"/>
        <end position="474"/>
    </location>
</feature>
<protein>
    <recommendedName>
        <fullName evidence="1">Calcineurin-like phosphoesterase domain-containing protein</fullName>
    </recommendedName>
</protein>
<dbReference type="Gene3D" id="3.60.21.10">
    <property type="match status" value="1"/>
</dbReference>
<dbReference type="Pfam" id="PF00149">
    <property type="entry name" value="Metallophos"/>
    <property type="match status" value="1"/>
</dbReference>
<sequence>MANEPKTGASVCDCSVPAQQVAVILYPSLGTPMLIAPAQKKCSLFIATASLGVANNDGRRTTQDQRSGVMPMDGDEAKTAAATVARHLRLVGMKGTKPETDVRVGGLTGDGPDCVKAQGAIKVWRVAKFEAGALIYNQKGEVFATLSPQAAGAYTASGFKGGHVYEVELDIDKLAVQPKSDAFMSFAWMVEPTAQQKKSLPTLCKAATVHSQDLLVESFLAAQVDDPRYRHQPTNTGHAPRGSETSLVEYDVVQTARKTRSLVLDASQRLAAWHPVIRLPSNTPLKLGHLSDVHINVRHSALAKSPARIIEDDSRFDRPAVGARVCNSFNALKELFDGIGRARKPDTLLLLTGDLIDFTRNIDPRLVGDTIGEQWKKFNVLNNFNTRGLYPRGQDDMLAFSLVRYAYNELKLPVFMTSGNHEAYTVPYGISPRINDWGGAMGVLEDTTDTLDTRSWGRERGFTPTTTVRTRHGGQQSVSSIGAPAELGRRVVNSNKGLGIQDLAATYRDFDSASQWHNNKANEGIAADHNMTIYEATLAYGPTYAQALTGNNYRTENYDWFYTLFTPLEDVLIALGVEPDRPSPATQVIAALGWGQGENFKNLTMSGVAVTTTDRQGTGILPRATQSFSRKQLQLLGQAQIHKRASPGASLTVATHFTIINYDEPLPYSTAPTQARFIPSSSPLGAPLRGQPGFNHVNTGTCEINQDAYFERLVCADGGTIANATPETGVDWHFSGHSHRSGVYEVAWCQPASGARMIQVTSAVDPGIRNETVKAPARQRTRFIVSSCGGPVGKQNLNGELDNWTLRPPSGTLLDPATGIITQVKTQRSSRSAGAPLNEKPRLAVALDYMAVMSRHPEKNIETPLSFVPTQLIQQKWRVPVEMSATVARLQCISSIRFWVFESGRDQEKQVTKQWHLLTPAFEANAKASFITFKTEDHAVLIGALGKGTVTAQAFCEVLLRQPKFGKNDWTKDMDCTDSWFFPLEIGVFWTVRKGGETDYGATGTSTWFFRRPAMEQGEVPDWKFLAENYKDNGYVQPQEAINPDDKK</sequence>
<proteinExistence type="predicted"/>
<dbReference type="EMBL" id="LR743507">
    <property type="protein sequence ID" value="CAA2100087.1"/>
    <property type="molecule type" value="Genomic_DNA"/>
</dbReference>
<reference evidence="2" key="1">
    <citation type="submission" date="2019-12" db="EMBL/GenBank/DDBJ databases">
        <authorList>
            <person name="Cremers G."/>
        </authorList>
    </citation>
    <scope>NUCLEOTIDE SEQUENCE</scope>
    <source>
        <strain evidence="2">Vvax</strain>
    </source>
</reference>
<evidence type="ECO:0000313" key="2">
    <source>
        <dbReference type="EMBL" id="CAA2100087.1"/>
    </source>
</evidence>
<name>A0A679J1E1_VARPD</name>
<dbReference type="GO" id="GO:0016787">
    <property type="term" value="F:hydrolase activity"/>
    <property type="evidence" value="ECO:0007669"/>
    <property type="project" value="InterPro"/>
</dbReference>
<dbReference type="InterPro" id="IPR004843">
    <property type="entry name" value="Calcineurin-like_PHP"/>
</dbReference>
<gene>
    <name evidence="2" type="ORF">VVAX_00564</name>
</gene>
<dbReference type="SUPFAM" id="SSF56300">
    <property type="entry name" value="Metallo-dependent phosphatases"/>
    <property type="match status" value="1"/>
</dbReference>
<organism evidence="2">
    <name type="scientific">Variovorax paradoxus</name>
    <dbReference type="NCBI Taxonomy" id="34073"/>
    <lineage>
        <taxon>Bacteria</taxon>
        <taxon>Pseudomonadati</taxon>
        <taxon>Pseudomonadota</taxon>
        <taxon>Betaproteobacteria</taxon>
        <taxon>Burkholderiales</taxon>
        <taxon>Comamonadaceae</taxon>
        <taxon>Variovorax</taxon>
    </lineage>
</organism>
<dbReference type="InterPro" id="IPR029052">
    <property type="entry name" value="Metallo-depent_PP-like"/>
</dbReference>
<dbReference type="RefSeq" id="WP_339088312.1">
    <property type="nucleotide sequence ID" value="NZ_LR743507.1"/>
</dbReference>